<dbReference type="PANTHER" id="PTHR47772">
    <property type="entry name" value="ZINC FINGER PROTEIN 200"/>
    <property type="match status" value="1"/>
</dbReference>
<dbReference type="EMBL" id="JAKLMC020000002">
    <property type="protein sequence ID" value="KAK5958120.1"/>
    <property type="molecule type" value="Genomic_DNA"/>
</dbReference>
<evidence type="ECO:0000256" key="4">
    <source>
        <dbReference type="ARBA" id="ARBA00022771"/>
    </source>
</evidence>
<dbReference type="Gene3D" id="3.30.160.60">
    <property type="entry name" value="Classic Zinc Finger"/>
    <property type="match status" value="2"/>
</dbReference>
<dbReference type="GO" id="GO:0008270">
    <property type="term" value="F:zinc ion binding"/>
    <property type="evidence" value="ECO:0007669"/>
    <property type="project" value="UniProtKB-KW"/>
</dbReference>
<dbReference type="InterPro" id="IPR036236">
    <property type="entry name" value="Znf_C2H2_sf"/>
</dbReference>
<evidence type="ECO:0000256" key="6">
    <source>
        <dbReference type="ARBA" id="ARBA00023015"/>
    </source>
</evidence>
<feature type="compositionally biased region" description="Low complexity" evidence="10">
    <location>
        <begin position="460"/>
        <end position="472"/>
    </location>
</feature>
<dbReference type="Proteomes" id="UP001316803">
    <property type="component" value="Unassembled WGS sequence"/>
</dbReference>
<feature type="region of interest" description="Disordered" evidence="10">
    <location>
        <begin position="418"/>
        <end position="498"/>
    </location>
</feature>
<evidence type="ECO:0000259" key="11">
    <source>
        <dbReference type="PROSITE" id="PS50157"/>
    </source>
</evidence>
<keyword evidence="3" id="KW-0677">Repeat</keyword>
<dbReference type="GO" id="GO:0005634">
    <property type="term" value="C:nucleus"/>
    <property type="evidence" value="ECO:0007669"/>
    <property type="project" value="UniProtKB-SubCell"/>
</dbReference>
<feature type="domain" description="C2H2-type" evidence="11">
    <location>
        <begin position="355"/>
        <end position="382"/>
    </location>
</feature>
<name>A0AAN8EPD2_9EURO</name>
<evidence type="ECO:0000256" key="10">
    <source>
        <dbReference type="SAM" id="MobiDB-lite"/>
    </source>
</evidence>
<feature type="compositionally biased region" description="Polar residues" evidence="10">
    <location>
        <begin position="263"/>
        <end position="278"/>
    </location>
</feature>
<feature type="domain" description="C2H2-type" evidence="11">
    <location>
        <begin position="325"/>
        <end position="354"/>
    </location>
</feature>
<evidence type="ECO:0000313" key="13">
    <source>
        <dbReference type="Proteomes" id="UP001316803"/>
    </source>
</evidence>
<evidence type="ECO:0000256" key="9">
    <source>
        <dbReference type="PROSITE-ProRule" id="PRU00042"/>
    </source>
</evidence>
<dbReference type="SMART" id="SM00355">
    <property type="entry name" value="ZnF_C2H2"/>
    <property type="match status" value="2"/>
</dbReference>
<proteinExistence type="predicted"/>
<dbReference type="AlphaFoldDB" id="A0AAN8EPD2"/>
<comment type="caution">
    <text evidence="12">The sequence shown here is derived from an EMBL/GenBank/DDBJ whole genome shotgun (WGS) entry which is preliminary data.</text>
</comment>
<evidence type="ECO:0000256" key="8">
    <source>
        <dbReference type="ARBA" id="ARBA00023242"/>
    </source>
</evidence>
<keyword evidence="13" id="KW-1185">Reference proteome</keyword>
<sequence length="728" mass="81291">MNTNIGSIQGQQILREAQQQRIARPGQQHGQLQVDPTVAQQCGNFPHPHSFPAMPYDMTMNAMMTLPQDMMQHSQYQNMPMPLSAESQSPYMFDENSQHYFQAMHQMQEAAQMMPQTDRRMSQPDLRIQTGIRPYTPQHQLQTAHFPLTPAQTPMHQQNFQETKSLQTSPRWHPQDDNIVSPRPVSMQKSRSLQGIAEHQEMHSFDVFDAPNLAATQGSHNVQEPVKQRRPAHIKTSSVSAVKTDSKQLFGEISGNPLRLEEQSQPTLSSSKGPSSPTRPALSPRRMSISDLNLEPGISASIEETNVTLDEIAQFIDGPDSENKWTCKFDGCDKKFGRKENIKSHVQTHLGDRQFRCDHCKKCFVRGHDLKRHAKIHTGSKAYACLCGNAFARHDALTRHRQRGMCIGAFEGIVRKEIKRGRPRKHRPEMDDRVNKASRTRQRKAEGPTSHHGGSDPYASSASNYSISSWGSPPTETLDHLSIQGDHPSPNMTYDDTMNIFGFSSQGMEMSSQTQIEPLSQVALPPDMFSYTPPASPGYSTGNKPSPNNYRELTPAELASFDEETNMTQKSGQPINELDLLPAQASHFSHQMLDESTQSTQAAVHPSTVDTFDLPSTTQAQFLSATQATSLPSLSHSSSPPPQEVGHALVFDYPEDMNPLRMSTMSNISNMTFGLSATTKAMISEDQNDSQETSRNEFDSFLDYNDDSQMGMGMSVGMDNSDSFFANM</sequence>
<dbReference type="SUPFAM" id="SSF57667">
    <property type="entry name" value="beta-beta-alpha zinc fingers"/>
    <property type="match status" value="2"/>
</dbReference>
<dbReference type="PANTHER" id="PTHR47772:SF13">
    <property type="entry name" value="GASTRULA ZINC FINGER PROTEIN XLCGF49.1-LIKE-RELATED"/>
    <property type="match status" value="1"/>
</dbReference>
<evidence type="ECO:0000256" key="5">
    <source>
        <dbReference type="ARBA" id="ARBA00022833"/>
    </source>
</evidence>
<evidence type="ECO:0000256" key="2">
    <source>
        <dbReference type="ARBA" id="ARBA00022723"/>
    </source>
</evidence>
<feature type="region of interest" description="Disordered" evidence="10">
    <location>
        <begin position="532"/>
        <end position="552"/>
    </location>
</feature>
<gene>
    <name evidence="12" type="primary">ACE2</name>
    <name evidence="12" type="ORF">OHC33_001310</name>
</gene>
<evidence type="ECO:0000256" key="1">
    <source>
        <dbReference type="ARBA" id="ARBA00004123"/>
    </source>
</evidence>
<feature type="region of interest" description="Disordered" evidence="10">
    <location>
        <begin position="158"/>
        <end position="194"/>
    </location>
</feature>
<accession>A0AAN8EPD2</accession>
<feature type="region of interest" description="Disordered" evidence="10">
    <location>
        <begin position="219"/>
        <end position="287"/>
    </location>
</feature>
<keyword evidence="2" id="KW-0479">Metal-binding</keyword>
<evidence type="ECO:0000256" key="7">
    <source>
        <dbReference type="ARBA" id="ARBA00023163"/>
    </source>
</evidence>
<dbReference type="InterPro" id="IPR013087">
    <property type="entry name" value="Znf_C2H2_type"/>
</dbReference>
<reference evidence="12 13" key="1">
    <citation type="submission" date="2022-12" db="EMBL/GenBank/DDBJ databases">
        <title>Genomic features and morphological characterization of a novel Knufia sp. strain isolated from spacecraft assembly facility.</title>
        <authorList>
            <person name="Teixeira M."/>
            <person name="Chander A.M."/>
            <person name="Stajich J.E."/>
            <person name="Venkateswaran K."/>
        </authorList>
    </citation>
    <scope>NUCLEOTIDE SEQUENCE [LARGE SCALE GENOMIC DNA]</scope>
    <source>
        <strain evidence="12 13">FJI-L2-BK-P2</strain>
    </source>
</reference>
<comment type="subcellular location">
    <subcellularLocation>
        <location evidence="1">Nucleus</location>
    </subcellularLocation>
</comment>
<protein>
    <submittedName>
        <fullName evidence="12">Metallothionein expression activator</fullName>
    </submittedName>
</protein>
<keyword evidence="4 9" id="KW-0863">Zinc-finger</keyword>
<keyword evidence="7" id="KW-0804">Transcription</keyword>
<dbReference type="PROSITE" id="PS50157">
    <property type="entry name" value="ZINC_FINGER_C2H2_2"/>
    <property type="match status" value="2"/>
</dbReference>
<dbReference type="PROSITE" id="PS00028">
    <property type="entry name" value="ZINC_FINGER_C2H2_1"/>
    <property type="match status" value="2"/>
</dbReference>
<feature type="compositionally biased region" description="Polar residues" evidence="10">
    <location>
        <begin position="538"/>
        <end position="551"/>
    </location>
</feature>
<organism evidence="12 13">
    <name type="scientific">Knufia fluminis</name>
    <dbReference type="NCBI Taxonomy" id="191047"/>
    <lineage>
        <taxon>Eukaryota</taxon>
        <taxon>Fungi</taxon>
        <taxon>Dikarya</taxon>
        <taxon>Ascomycota</taxon>
        <taxon>Pezizomycotina</taxon>
        <taxon>Eurotiomycetes</taxon>
        <taxon>Chaetothyriomycetidae</taxon>
        <taxon>Chaetothyriales</taxon>
        <taxon>Trichomeriaceae</taxon>
        <taxon>Knufia</taxon>
    </lineage>
</organism>
<keyword evidence="5" id="KW-0862">Zinc</keyword>
<evidence type="ECO:0000313" key="12">
    <source>
        <dbReference type="EMBL" id="KAK5958120.1"/>
    </source>
</evidence>
<dbReference type="InterPro" id="IPR050636">
    <property type="entry name" value="C2H2-ZF_domain-containing"/>
</dbReference>
<feature type="compositionally biased region" description="Polar residues" evidence="10">
    <location>
        <begin position="158"/>
        <end position="170"/>
    </location>
</feature>
<dbReference type="FunFam" id="3.30.160.60:FF:001649">
    <property type="entry name" value="C2H2 transcription factor Swi5"/>
    <property type="match status" value="1"/>
</dbReference>
<evidence type="ECO:0000256" key="3">
    <source>
        <dbReference type="ARBA" id="ARBA00022737"/>
    </source>
</evidence>
<keyword evidence="6" id="KW-0805">Transcription regulation</keyword>
<keyword evidence="8" id="KW-0539">Nucleus</keyword>
<dbReference type="Pfam" id="PF00096">
    <property type="entry name" value="zf-C2H2"/>
    <property type="match status" value="1"/>
</dbReference>
<feature type="compositionally biased region" description="Basic residues" evidence="10">
    <location>
        <begin position="418"/>
        <end position="427"/>
    </location>
</feature>